<dbReference type="Gene3D" id="3.20.20.70">
    <property type="entry name" value="Aldolase class I"/>
    <property type="match status" value="1"/>
</dbReference>
<dbReference type="Proteomes" id="UP000602647">
    <property type="component" value="Unassembled WGS sequence"/>
</dbReference>
<evidence type="ECO:0000313" key="5">
    <source>
        <dbReference type="EMBL" id="MBC6678839.1"/>
    </source>
</evidence>
<evidence type="ECO:0000256" key="2">
    <source>
        <dbReference type="ARBA" id="ARBA00022723"/>
    </source>
</evidence>
<dbReference type="InterPro" id="IPR023874">
    <property type="entry name" value="DNA_rSAM_put"/>
</dbReference>
<accession>A0A923SR17</accession>
<keyword evidence="1" id="KW-0949">S-adenosyl-L-methionine</keyword>
<dbReference type="InterPro" id="IPR010994">
    <property type="entry name" value="RuvA_2-like"/>
</dbReference>
<protein>
    <submittedName>
        <fullName evidence="5">DNA modification/repair radical SAM protein</fullName>
    </submittedName>
</protein>
<dbReference type="SUPFAM" id="SSF102114">
    <property type="entry name" value="Radical SAM enzymes"/>
    <property type="match status" value="1"/>
</dbReference>
<dbReference type="SFLD" id="SFLDG01102">
    <property type="entry name" value="Uncharacterised_Radical_SAM_Su"/>
    <property type="match status" value="1"/>
</dbReference>
<dbReference type="InterPro" id="IPR007197">
    <property type="entry name" value="rSAM"/>
</dbReference>
<keyword evidence="2" id="KW-0479">Metal-binding</keyword>
<dbReference type="GO" id="GO:0003824">
    <property type="term" value="F:catalytic activity"/>
    <property type="evidence" value="ECO:0007669"/>
    <property type="project" value="InterPro"/>
</dbReference>
<reference evidence="5" key="1">
    <citation type="submission" date="2020-08" db="EMBL/GenBank/DDBJ databases">
        <title>Genome public.</title>
        <authorList>
            <person name="Liu C."/>
            <person name="Sun Q."/>
        </authorList>
    </citation>
    <scope>NUCLEOTIDE SEQUENCE</scope>
    <source>
        <strain evidence="5">BX12</strain>
    </source>
</reference>
<keyword evidence="3" id="KW-0408">Iron</keyword>
<dbReference type="Gene3D" id="1.10.150.320">
    <property type="entry name" value="Photosystem II 12 kDa extrinsic protein"/>
    <property type="match status" value="1"/>
</dbReference>
<dbReference type="AlphaFoldDB" id="A0A923SR17"/>
<dbReference type="GO" id="GO:0051536">
    <property type="term" value="F:iron-sulfur cluster binding"/>
    <property type="evidence" value="ECO:0007669"/>
    <property type="project" value="UniProtKB-KW"/>
</dbReference>
<evidence type="ECO:0000256" key="3">
    <source>
        <dbReference type="ARBA" id="ARBA00023004"/>
    </source>
</evidence>
<dbReference type="NCBIfam" id="TIGR03916">
    <property type="entry name" value="rSAM_link_UDG"/>
    <property type="match status" value="1"/>
</dbReference>
<dbReference type="InterPro" id="IPR058240">
    <property type="entry name" value="rSAM_sf"/>
</dbReference>
<keyword evidence="4" id="KW-0411">Iron-sulfur</keyword>
<dbReference type="InterPro" id="IPR051675">
    <property type="entry name" value="Endo/Exo/Phosphatase_dom_1"/>
</dbReference>
<name>A0A923SR17_9FIRM</name>
<dbReference type="PANTHER" id="PTHR21180:SF9">
    <property type="entry name" value="TYPE II SECRETION SYSTEM PROTEIN K"/>
    <property type="match status" value="1"/>
</dbReference>
<dbReference type="PANTHER" id="PTHR21180">
    <property type="entry name" value="ENDONUCLEASE/EXONUCLEASE/PHOSPHATASE FAMILY DOMAIN-CONTAINING PROTEIN 1"/>
    <property type="match status" value="1"/>
</dbReference>
<organism evidence="5 6">
    <name type="scientific">Zhenpiania hominis</name>
    <dbReference type="NCBI Taxonomy" id="2763644"/>
    <lineage>
        <taxon>Bacteria</taxon>
        <taxon>Bacillati</taxon>
        <taxon>Bacillota</taxon>
        <taxon>Clostridia</taxon>
        <taxon>Peptostreptococcales</taxon>
        <taxon>Anaerovoracaceae</taxon>
        <taxon>Zhenpiania</taxon>
    </lineage>
</organism>
<evidence type="ECO:0000256" key="1">
    <source>
        <dbReference type="ARBA" id="ARBA00022691"/>
    </source>
</evidence>
<keyword evidence="6" id="KW-1185">Reference proteome</keyword>
<dbReference type="SUPFAM" id="SSF47781">
    <property type="entry name" value="RuvA domain 2-like"/>
    <property type="match status" value="1"/>
</dbReference>
<dbReference type="EMBL" id="JACRYT010000002">
    <property type="protein sequence ID" value="MBC6678839.1"/>
    <property type="molecule type" value="Genomic_DNA"/>
</dbReference>
<gene>
    <name evidence="5" type="ORF">H9L42_03235</name>
</gene>
<dbReference type="InterPro" id="IPR013785">
    <property type="entry name" value="Aldolase_TIM"/>
</dbReference>
<comment type="caution">
    <text evidence="5">The sequence shown here is derived from an EMBL/GenBank/DDBJ whole genome shotgun (WGS) entry which is preliminary data.</text>
</comment>
<dbReference type="CDD" id="cd01335">
    <property type="entry name" value="Radical_SAM"/>
    <property type="match status" value="1"/>
</dbReference>
<evidence type="ECO:0000313" key="6">
    <source>
        <dbReference type="Proteomes" id="UP000602647"/>
    </source>
</evidence>
<dbReference type="GO" id="GO:0046872">
    <property type="term" value="F:metal ion binding"/>
    <property type="evidence" value="ECO:0007669"/>
    <property type="project" value="UniProtKB-KW"/>
</dbReference>
<proteinExistence type="predicted"/>
<sequence>MNLMLDKLKILADSAKYDVSCSSSGVGRRNNGTIGSGASEGICHTWSADGRCISLLKVLFTNKCVYDCEYCVNRRSADGQRVSFEPEELAQLTIEFYRRNYIEGLFLSSAVEVSPDYTAERILSCLRLLREKYGFAGYIHAKIIPGVSEELVHAIGLVADRLSVNIEMPTSKSLELFAPQKKPKQIFAPMRQITNTLIERNALKGPGTMFKGQKLNSADHYLEAGRKSIPLRQGQVQDSQNIRELGDADGFSSSAGILMLRRRQKEVFAPAGQTTQMIIGAGQETDRQILTTTENLYHTFKMKRVYYSAYIPVLPSPILPDVLTAPPLGREHRLYQADWLLRFYGFEVSEILDEENPNLDPDLDPKISWALRHLDQFPVEVNKASMDRLLRIPGVGTVSAQRILRQRKIAAVKYEDLKKMGVVLKRAKHFLTCSGKFYGEKTFTPEVIKNQILQINDGIQMSMFDEGKGRLLSGKERKGTVLKNG</sequence>
<dbReference type="SFLD" id="SFLDS00029">
    <property type="entry name" value="Radical_SAM"/>
    <property type="match status" value="1"/>
</dbReference>
<dbReference type="RefSeq" id="WP_187302014.1">
    <property type="nucleotide sequence ID" value="NZ_JACRYT010000002.1"/>
</dbReference>
<evidence type="ECO:0000256" key="4">
    <source>
        <dbReference type="ARBA" id="ARBA00023014"/>
    </source>
</evidence>